<feature type="domain" description="ABC transporter" evidence="3">
    <location>
        <begin position="21"/>
        <end position="108"/>
    </location>
</feature>
<comment type="caution">
    <text evidence="4">The sequence shown here is derived from an EMBL/GenBank/DDBJ whole genome shotgun (WGS) entry which is preliminary data.</text>
</comment>
<dbReference type="Gene3D" id="3.40.50.300">
    <property type="entry name" value="P-loop containing nucleotide triphosphate hydrolases"/>
    <property type="match status" value="1"/>
</dbReference>
<gene>
    <name evidence="4" type="ORF">GCM10007043_09100</name>
</gene>
<dbReference type="PANTHER" id="PTHR43335">
    <property type="entry name" value="ABC TRANSPORTER, ATP-BINDING PROTEIN"/>
    <property type="match status" value="1"/>
</dbReference>
<dbReference type="InterPro" id="IPR003439">
    <property type="entry name" value="ABC_transporter-like_ATP-bd"/>
</dbReference>
<dbReference type="InterPro" id="IPR027417">
    <property type="entry name" value="P-loop_NTPase"/>
</dbReference>
<dbReference type="EMBL" id="BMOF01000013">
    <property type="protein sequence ID" value="GGJ97466.1"/>
    <property type="molecule type" value="Genomic_DNA"/>
</dbReference>
<name>A0A8J3F9L3_9BACI</name>
<protein>
    <recommendedName>
        <fullName evidence="3">ABC transporter domain-containing protein</fullName>
    </recommendedName>
</protein>
<evidence type="ECO:0000259" key="3">
    <source>
        <dbReference type="Pfam" id="PF00005"/>
    </source>
</evidence>
<dbReference type="GO" id="GO:0016887">
    <property type="term" value="F:ATP hydrolysis activity"/>
    <property type="evidence" value="ECO:0007669"/>
    <property type="project" value="InterPro"/>
</dbReference>
<evidence type="ECO:0000256" key="1">
    <source>
        <dbReference type="ARBA" id="ARBA00005417"/>
    </source>
</evidence>
<evidence type="ECO:0000256" key="2">
    <source>
        <dbReference type="ARBA" id="ARBA00022448"/>
    </source>
</evidence>
<sequence>MTSPFLKVDAISLTLKNEPILKNVSFEAYPGEVVGIVGRNGSGKSMLFKCIAGLIIPQQGEIWVGNFAVVRERRFPPHLGALIEKPGFIGSLSAYENLKILASIQGKIGDAEILEALRIVGS</sequence>
<evidence type="ECO:0000313" key="5">
    <source>
        <dbReference type="Proteomes" id="UP000637720"/>
    </source>
</evidence>
<reference evidence="4" key="2">
    <citation type="submission" date="2020-09" db="EMBL/GenBank/DDBJ databases">
        <authorList>
            <person name="Sun Q."/>
            <person name="Ohkuma M."/>
        </authorList>
    </citation>
    <scope>NUCLEOTIDE SEQUENCE</scope>
    <source>
        <strain evidence="4">JCM 14719</strain>
    </source>
</reference>
<reference evidence="4" key="1">
    <citation type="journal article" date="2014" name="Int. J. Syst. Evol. Microbiol.">
        <title>Complete genome sequence of Corynebacterium casei LMG S-19264T (=DSM 44701T), isolated from a smear-ripened cheese.</title>
        <authorList>
            <consortium name="US DOE Joint Genome Institute (JGI-PGF)"/>
            <person name="Walter F."/>
            <person name="Albersmeier A."/>
            <person name="Kalinowski J."/>
            <person name="Ruckert C."/>
        </authorList>
    </citation>
    <scope>NUCLEOTIDE SEQUENCE</scope>
    <source>
        <strain evidence="4">JCM 14719</strain>
    </source>
</reference>
<dbReference type="Proteomes" id="UP000637720">
    <property type="component" value="Unassembled WGS sequence"/>
</dbReference>
<evidence type="ECO:0000313" key="4">
    <source>
        <dbReference type="EMBL" id="GGJ97466.1"/>
    </source>
</evidence>
<proteinExistence type="inferred from homology"/>
<dbReference type="GO" id="GO:0005524">
    <property type="term" value="F:ATP binding"/>
    <property type="evidence" value="ECO:0007669"/>
    <property type="project" value="InterPro"/>
</dbReference>
<dbReference type="SUPFAM" id="SSF52540">
    <property type="entry name" value="P-loop containing nucleoside triphosphate hydrolases"/>
    <property type="match status" value="1"/>
</dbReference>
<accession>A0A8J3F9L3</accession>
<dbReference type="AlphaFoldDB" id="A0A8J3F9L3"/>
<dbReference type="Pfam" id="PF00005">
    <property type="entry name" value="ABC_tran"/>
    <property type="match status" value="1"/>
</dbReference>
<organism evidence="4 5">
    <name type="scientific">Calditerricola satsumensis</name>
    <dbReference type="NCBI Taxonomy" id="373054"/>
    <lineage>
        <taxon>Bacteria</taxon>
        <taxon>Bacillati</taxon>
        <taxon>Bacillota</taxon>
        <taxon>Bacilli</taxon>
        <taxon>Bacillales</taxon>
        <taxon>Bacillaceae</taxon>
        <taxon>Calditerricola</taxon>
    </lineage>
</organism>
<keyword evidence="2" id="KW-0813">Transport</keyword>
<comment type="similarity">
    <text evidence="1">Belongs to the ABC transporter superfamily.</text>
</comment>
<dbReference type="PANTHER" id="PTHR43335:SF4">
    <property type="entry name" value="ABC TRANSPORTER, ATP-BINDING PROTEIN"/>
    <property type="match status" value="1"/>
</dbReference>
<keyword evidence="5" id="KW-1185">Reference proteome</keyword>